<reference evidence="2 3" key="1">
    <citation type="submission" date="2015-09" db="EMBL/GenBank/DDBJ databases">
        <title>Trachymyrmex zeteki WGS genome.</title>
        <authorList>
            <person name="Nygaard S."/>
            <person name="Hu H."/>
            <person name="Boomsma J."/>
            <person name="Zhang G."/>
        </authorList>
    </citation>
    <scope>NUCLEOTIDE SEQUENCE [LARGE SCALE GENOMIC DNA]</scope>
    <source>
        <strain evidence="2">Tzet28-1</strain>
        <tissue evidence="2">Whole body</tissue>
    </source>
</reference>
<gene>
    <name evidence="2" type="ORF">ALC60_09909</name>
</gene>
<sequence length="148" mass="16533">MLFVELIQLVERQTRQTDRQIERRNRPTEGNTCSLNIASPASNRIDGPADAAPRESHLTASSSSLPSYETAPFPVVLFSLLVVHRAVRRRLEALGRGTAEAGRAAQTMPQERRARLAALGDDLVELRLQAEAAGGEQQRQRYRRVHDH</sequence>
<dbReference type="EMBL" id="KQ982766">
    <property type="protein sequence ID" value="KYQ50971.1"/>
    <property type="molecule type" value="Genomic_DNA"/>
</dbReference>
<evidence type="ECO:0000256" key="1">
    <source>
        <dbReference type="SAM" id="MobiDB-lite"/>
    </source>
</evidence>
<keyword evidence="3" id="KW-1185">Reference proteome</keyword>
<feature type="compositionally biased region" description="Basic and acidic residues" evidence="1">
    <location>
        <begin position="18"/>
        <end position="27"/>
    </location>
</feature>
<feature type="compositionally biased region" description="Polar residues" evidence="1">
    <location>
        <begin position="28"/>
        <end position="42"/>
    </location>
</feature>
<proteinExistence type="predicted"/>
<name>A0A151WT47_9HYME</name>
<accession>A0A151WT47</accession>
<evidence type="ECO:0000313" key="2">
    <source>
        <dbReference type="EMBL" id="KYQ50971.1"/>
    </source>
</evidence>
<feature type="compositionally biased region" description="Low complexity" evidence="1">
    <location>
        <begin position="58"/>
        <end position="68"/>
    </location>
</feature>
<dbReference type="AlphaFoldDB" id="A0A151WT47"/>
<feature type="region of interest" description="Disordered" evidence="1">
    <location>
        <begin position="18"/>
        <end position="68"/>
    </location>
</feature>
<organism evidence="2 3">
    <name type="scientific">Mycetomoellerius zeteki</name>
    <dbReference type="NCBI Taxonomy" id="64791"/>
    <lineage>
        <taxon>Eukaryota</taxon>
        <taxon>Metazoa</taxon>
        <taxon>Ecdysozoa</taxon>
        <taxon>Arthropoda</taxon>
        <taxon>Hexapoda</taxon>
        <taxon>Insecta</taxon>
        <taxon>Pterygota</taxon>
        <taxon>Neoptera</taxon>
        <taxon>Endopterygota</taxon>
        <taxon>Hymenoptera</taxon>
        <taxon>Apocrita</taxon>
        <taxon>Aculeata</taxon>
        <taxon>Formicoidea</taxon>
        <taxon>Formicidae</taxon>
        <taxon>Myrmicinae</taxon>
        <taxon>Mycetomoellerius</taxon>
    </lineage>
</organism>
<dbReference type="Proteomes" id="UP000075809">
    <property type="component" value="Unassembled WGS sequence"/>
</dbReference>
<protein>
    <submittedName>
        <fullName evidence="2">Uncharacterized protein</fullName>
    </submittedName>
</protein>
<evidence type="ECO:0000313" key="3">
    <source>
        <dbReference type="Proteomes" id="UP000075809"/>
    </source>
</evidence>